<comment type="caution">
    <text evidence="2">The sequence shown here is derived from an EMBL/GenBank/DDBJ whole genome shotgun (WGS) entry which is preliminary data.</text>
</comment>
<dbReference type="PANTHER" id="PTHR31493:SF1">
    <property type="entry name" value="PROTEIN C19ORF12"/>
    <property type="match status" value="1"/>
</dbReference>
<evidence type="ECO:0000313" key="2">
    <source>
        <dbReference type="EMBL" id="NXX43229.1"/>
    </source>
</evidence>
<dbReference type="EMBL" id="WAAF01008339">
    <property type="protein sequence ID" value="NXX43229.1"/>
    <property type="molecule type" value="Genomic_DNA"/>
</dbReference>
<dbReference type="PANTHER" id="PTHR31493">
    <property type="entry name" value="NAZO FAMILY MEMBER"/>
    <property type="match status" value="1"/>
</dbReference>
<dbReference type="OrthoDB" id="5976774at2759"/>
<evidence type="ECO:0000256" key="1">
    <source>
        <dbReference type="ARBA" id="ARBA00029457"/>
    </source>
</evidence>
<evidence type="ECO:0000313" key="3">
    <source>
        <dbReference type="Proteomes" id="UP000627253"/>
    </source>
</evidence>
<name>A0A852J489_9PICI</name>
<feature type="non-terminal residue" evidence="2">
    <location>
        <position position="1"/>
    </location>
</feature>
<accession>A0A852J489</accession>
<reference evidence="2" key="1">
    <citation type="submission" date="2020-02" db="EMBL/GenBank/DDBJ databases">
        <title>Bird 10,000 Genomes (B10K) Project - Family phase.</title>
        <authorList>
            <person name="Zhang G."/>
        </authorList>
    </citation>
    <scope>NUCLEOTIDE SEQUENCE</scope>
    <source>
        <strain evidence="2">B10K-DU-002-37</strain>
        <tissue evidence="2">Muscle</tissue>
    </source>
</reference>
<dbReference type="AlphaFoldDB" id="A0A852J489"/>
<sequence length="88" mass="9656">LGGAFGGILGAGMTGKFKPVPQILLELSPAQRQKLYHDAMAVLKNSYWTDATDLLALAMEDYDLQQKLTAVLINYLTRQLGAKIQYGK</sequence>
<feature type="non-terminal residue" evidence="2">
    <location>
        <position position="88"/>
    </location>
</feature>
<comment type="similarity">
    <text evidence="1">Belongs to the C19orf12 family.</text>
</comment>
<dbReference type="InterPro" id="IPR033369">
    <property type="entry name" value="C19orf12"/>
</dbReference>
<organism evidence="2 3">
    <name type="scientific">Tricholaema leucomelas</name>
    <name type="common">pied barbet</name>
    <dbReference type="NCBI Taxonomy" id="240729"/>
    <lineage>
        <taxon>Eukaryota</taxon>
        <taxon>Metazoa</taxon>
        <taxon>Chordata</taxon>
        <taxon>Craniata</taxon>
        <taxon>Vertebrata</taxon>
        <taxon>Euteleostomi</taxon>
        <taxon>Archelosauria</taxon>
        <taxon>Archosauria</taxon>
        <taxon>Dinosauria</taxon>
        <taxon>Saurischia</taxon>
        <taxon>Theropoda</taxon>
        <taxon>Coelurosauria</taxon>
        <taxon>Aves</taxon>
        <taxon>Neognathae</taxon>
        <taxon>Neoaves</taxon>
        <taxon>Telluraves</taxon>
        <taxon>Coraciimorphae</taxon>
        <taxon>Piciformes</taxon>
        <taxon>Lybiidae</taxon>
        <taxon>Tricholaema lacrymosa</taxon>
    </lineage>
</organism>
<gene>
    <name evidence="2" type="ORF">TRILEU_R02434</name>
</gene>
<dbReference type="Proteomes" id="UP000627253">
    <property type="component" value="Unassembled WGS sequence"/>
</dbReference>
<dbReference type="Pfam" id="PF20721">
    <property type="entry name" value="C19orf12"/>
    <property type="match status" value="1"/>
</dbReference>
<proteinExistence type="inferred from homology"/>
<protein>
    <submittedName>
        <fullName evidence="2">CS012 protein</fullName>
    </submittedName>
</protein>
<keyword evidence="3" id="KW-1185">Reference proteome</keyword>